<organism evidence="2 3">
    <name type="scientific">Coilia grayii</name>
    <name type="common">Gray's grenadier anchovy</name>
    <dbReference type="NCBI Taxonomy" id="363190"/>
    <lineage>
        <taxon>Eukaryota</taxon>
        <taxon>Metazoa</taxon>
        <taxon>Chordata</taxon>
        <taxon>Craniata</taxon>
        <taxon>Vertebrata</taxon>
        <taxon>Euteleostomi</taxon>
        <taxon>Actinopterygii</taxon>
        <taxon>Neopterygii</taxon>
        <taxon>Teleostei</taxon>
        <taxon>Clupei</taxon>
        <taxon>Clupeiformes</taxon>
        <taxon>Clupeoidei</taxon>
        <taxon>Engraulidae</taxon>
        <taxon>Coilinae</taxon>
        <taxon>Coilia</taxon>
    </lineage>
</organism>
<proteinExistence type="predicted"/>
<keyword evidence="1" id="KW-0472">Membrane</keyword>
<sequence length="129" mass="15270">MAVKRYFYPSLSKSFLPSIRWQYFTSDQLHLHQLYDLSKKDFNHKGKKMAPRTREPFARKLFKGVLVFEFAAICGVYALFHAMNSSRDFRSTMNRRLPSVLELYYKSNEWAGIYGIRELDQAAWSAKKE</sequence>
<comment type="caution">
    <text evidence="2">The sequence shown here is derived from an EMBL/GenBank/DDBJ whole genome shotgun (WGS) entry which is preliminary data.</text>
</comment>
<evidence type="ECO:0000313" key="3">
    <source>
        <dbReference type="Proteomes" id="UP001591681"/>
    </source>
</evidence>
<keyword evidence="3" id="KW-1185">Reference proteome</keyword>
<dbReference type="PANTHER" id="PTHR38001:SF1">
    <property type="entry name" value="PROTEIN CEBPZOS"/>
    <property type="match status" value="1"/>
</dbReference>
<keyword evidence="1" id="KW-0812">Transmembrane</keyword>
<reference evidence="2 3" key="1">
    <citation type="submission" date="2024-09" db="EMBL/GenBank/DDBJ databases">
        <title>A chromosome-level genome assembly of Gray's grenadier anchovy, Coilia grayii.</title>
        <authorList>
            <person name="Fu Z."/>
        </authorList>
    </citation>
    <scope>NUCLEOTIDE SEQUENCE [LARGE SCALE GENOMIC DNA]</scope>
    <source>
        <strain evidence="2">G4</strain>
        <tissue evidence="2">Muscle</tissue>
    </source>
</reference>
<gene>
    <name evidence="2" type="ORF">ACEWY4_021663</name>
</gene>
<dbReference type="InterPro" id="IPR037764">
    <property type="entry name" value="CEBPZOS"/>
</dbReference>
<protein>
    <submittedName>
        <fullName evidence="2">Uncharacterized protein</fullName>
    </submittedName>
</protein>
<evidence type="ECO:0000256" key="1">
    <source>
        <dbReference type="SAM" id="Phobius"/>
    </source>
</evidence>
<evidence type="ECO:0000313" key="2">
    <source>
        <dbReference type="EMBL" id="KAL2081845.1"/>
    </source>
</evidence>
<accession>A0ABD1J3S1</accession>
<keyword evidence="1" id="KW-1133">Transmembrane helix</keyword>
<dbReference type="AlphaFoldDB" id="A0ABD1J3S1"/>
<dbReference type="Proteomes" id="UP001591681">
    <property type="component" value="Unassembled WGS sequence"/>
</dbReference>
<dbReference type="EMBL" id="JBHFQA010000019">
    <property type="protein sequence ID" value="KAL2081845.1"/>
    <property type="molecule type" value="Genomic_DNA"/>
</dbReference>
<name>A0ABD1J3S1_9TELE</name>
<feature type="transmembrane region" description="Helical" evidence="1">
    <location>
        <begin position="61"/>
        <end position="80"/>
    </location>
</feature>
<dbReference type="PANTHER" id="PTHR38001">
    <property type="entry name" value="PROTEIN CEBPZOS"/>
    <property type="match status" value="1"/>
</dbReference>